<organism evidence="1 2">
    <name type="scientific">Dallia pectoralis</name>
    <name type="common">Alaska blackfish</name>
    <dbReference type="NCBI Taxonomy" id="75939"/>
    <lineage>
        <taxon>Eukaryota</taxon>
        <taxon>Metazoa</taxon>
        <taxon>Chordata</taxon>
        <taxon>Craniata</taxon>
        <taxon>Vertebrata</taxon>
        <taxon>Euteleostomi</taxon>
        <taxon>Actinopterygii</taxon>
        <taxon>Neopterygii</taxon>
        <taxon>Teleostei</taxon>
        <taxon>Protacanthopterygii</taxon>
        <taxon>Esociformes</taxon>
        <taxon>Umbridae</taxon>
        <taxon>Dallia</taxon>
    </lineage>
</organism>
<proteinExistence type="predicted"/>
<gene>
    <name evidence="1" type="ORF">DPEC_G00344410</name>
</gene>
<reference evidence="1" key="1">
    <citation type="submission" date="2021-05" db="EMBL/GenBank/DDBJ databases">
        <authorList>
            <person name="Pan Q."/>
            <person name="Jouanno E."/>
            <person name="Zahm M."/>
            <person name="Klopp C."/>
            <person name="Cabau C."/>
            <person name="Louis A."/>
            <person name="Berthelot C."/>
            <person name="Parey E."/>
            <person name="Roest Crollius H."/>
            <person name="Montfort J."/>
            <person name="Robinson-Rechavi M."/>
            <person name="Bouchez O."/>
            <person name="Lampietro C."/>
            <person name="Lopez Roques C."/>
            <person name="Donnadieu C."/>
            <person name="Postlethwait J."/>
            <person name="Bobe J."/>
            <person name="Dillon D."/>
            <person name="Chandos A."/>
            <person name="von Hippel F."/>
            <person name="Guiguen Y."/>
        </authorList>
    </citation>
    <scope>NUCLEOTIDE SEQUENCE</scope>
    <source>
        <strain evidence="1">YG-Jan2019</strain>
    </source>
</reference>
<evidence type="ECO:0000313" key="1">
    <source>
        <dbReference type="EMBL" id="KAJ7985818.1"/>
    </source>
</evidence>
<sequence length="661" mass="74288">MGPAQEFKRSLWKIVLFALFSPGSGSGEYDRYFQMCGTWRHGNGHLTLAYDLKRGCSNITISANESFLSIRGQITAQCEGSSVFNLGQAIEAQESPFCVYWEPLLDQLLVEVNGWNHTVCWPSGIQKSCCTDLSQGPNEGVDTYGILNATQRGDPLSRKTHSAFKFYGQIVNCDKEFYGESRQGSRRQDEMTDEPRMSYKLLGNQQLARAMVSVLEMKKGFQGYTFALPAPRELTLPRITSVYLPPSLKALEKEKVNVVCIFFKHGTQFQLPSNQGHDDNKILENVVEITVENETVTNLEEPVRIGYHHAVIPITHSRKCVSWDRKKDPNIRWREDGCVTIWNSLEDTECRCNHLTYFAILVQLKTGPVRHLAALTAITSAGCALSTLSCVALIVLFIKKQRRAKEPSVSSTVVHLGLAIALFFLSILFFLTGTVANVGGRNACQLFGAFLHYSLLSSFSWMAIEVFHTFWLVYMVFSPLPKPYVWQLIGFGLPAFPVIVLLSIGNIYGVREVYPSDDLSGPYLMCWMDTSPGSVGLLAHYLTTITLMAAVVLSGFIMLFLVLKNIQNRDEWRTKKTAFLSIWGLSCLFGTTWSLGFLDFGPLSEFVLFVFCILNSLQGFFLMLRFYVLLRMRKDSRSSTSGNSISSARQQMLQEKSYSVG</sequence>
<name>A0ACC2F391_DALPE</name>
<dbReference type="EMBL" id="CM055762">
    <property type="protein sequence ID" value="KAJ7985818.1"/>
    <property type="molecule type" value="Genomic_DNA"/>
</dbReference>
<protein>
    <submittedName>
        <fullName evidence="1">Uncharacterized protein</fullName>
    </submittedName>
</protein>
<dbReference type="Proteomes" id="UP001157502">
    <property type="component" value="Chromosome 35"/>
</dbReference>
<evidence type="ECO:0000313" key="2">
    <source>
        <dbReference type="Proteomes" id="UP001157502"/>
    </source>
</evidence>
<keyword evidence="2" id="KW-1185">Reference proteome</keyword>
<accession>A0ACC2F391</accession>
<comment type="caution">
    <text evidence="1">The sequence shown here is derived from an EMBL/GenBank/DDBJ whole genome shotgun (WGS) entry which is preliminary data.</text>
</comment>